<dbReference type="InterPro" id="IPR006638">
    <property type="entry name" value="Elp3/MiaA/NifB-like_rSAM"/>
</dbReference>
<dbReference type="Pfam" id="PF04055">
    <property type="entry name" value="Radical_SAM"/>
    <property type="match status" value="1"/>
</dbReference>
<comment type="similarity">
    <text evidence="1">Belongs to the anaerobic coproporphyrinogen-III oxidase family. HemW subfamily.</text>
</comment>
<dbReference type="Gene3D" id="3.80.30.20">
    <property type="entry name" value="tm_1862 like domain"/>
    <property type="match status" value="1"/>
</dbReference>
<dbReference type="InterPro" id="IPR010723">
    <property type="entry name" value="HemN_C"/>
</dbReference>
<dbReference type="EMBL" id="SMAN01000001">
    <property type="protein sequence ID" value="TCT27035.1"/>
    <property type="molecule type" value="Genomic_DNA"/>
</dbReference>
<accession>A0A4R3NED3</accession>
<dbReference type="InterPro" id="IPR023404">
    <property type="entry name" value="rSAM_horseshoe"/>
</dbReference>
<evidence type="ECO:0000259" key="4">
    <source>
        <dbReference type="PROSITE" id="PS51918"/>
    </source>
</evidence>
<keyword evidence="6" id="KW-1185">Reference proteome</keyword>
<evidence type="ECO:0000256" key="2">
    <source>
        <dbReference type="ARBA" id="ARBA00017228"/>
    </source>
</evidence>
<dbReference type="GO" id="GO:0006779">
    <property type="term" value="P:porphyrin-containing compound biosynthetic process"/>
    <property type="evidence" value="ECO:0007669"/>
    <property type="project" value="InterPro"/>
</dbReference>
<evidence type="ECO:0000313" key="6">
    <source>
        <dbReference type="Proteomes" id="UP000294650"/>
    </source>
</evidence>
<dbReference type="SFLD" id="SFLDF00562">
    <property type="entry name" value="HemN-like__clustered_with_heat"/>
    <property type="match status" value="1"/>
</dbReference>
<keyword evidence="3" id="KW-0949">S-adenosyl-L-methionine</keyword>
<dbReference type="Pfam" id="PF06969">
    <property type="entry name" value="HemN_C"/>
    <property type="match status" value="1"/>
</dbReference>
<dbReference type="SFLD" id="SFLDF00288">
    <property type="entry name" value="HemN-like__clustered_with_nucl"/>
    <property type="match status" value="1"/>
</dbReference>
<keyword evidence="3" id="KW-0349">Heme</keyword>
<dbReference type="InterPro" id="IPR007197">
    <property type="entry name" value="rSAM"/>
</dbReference>
<organism evidence="5 6">
    <name type="scientific">Melghiribacillus thermohalophilus</name>
    <dbReference type="NCBI Taxonomy" id="1324956"/>
    <lineage>
        <taxon>Bacteria</taxon>
        <taxon>Bacillati</taxon>
        <taxon>Bacillota</taxon>
        <taxon>Bacilli</taxon>
        <taxon>Bacillales</taxon>
        <taxon>Bacillaceae</taxon>
        <taxon>Melghiribacillus</taxon>
    </lineage>
</organism>
<sequence length="381" mass="44654">MKSVYLHIPFCHEICHYCDFTKIYYQESLADSYIEALEKEISMYVDSRKKVRTIYIGGGTPTSLSDRQFEAMLKAVARHFDIRDDVEFTIEANPGDFSKEKMNMLRLYGVNRISLGVQVLDDQFLKALNRSHQVKDVYETVDLLHQNGMENLSMDFIYALPGQTFSLFKETLKEAISFGLPHYSSYSLQIEPQTVFYIRYRQGKLTKPDEGIEANMYLHLIEEMNRHGILQYEISNFARPGFESRHNLTYWNNDYYYGFGAGAHSYFPGRRVVNIRPVNHYIKSIETGRKPVLHEEKITLKERIEEEMFLGLRKTEGVSRKKFFKQYHQTIDELYGERLNDLKEKNWLMDDGDVIRLTTRGMLFGNDVFQAFLLDGDPFGE</sequence>
<keyword evidence="3" id="KW-0408">Iron</keyword>
<dbReference type="Proteomes" id="UP000294650">
    <property type="component" value="Unassembled WGS sequence"/>
</dbReference>
<name>A0A4R3NED3_9BACI</name>
<dbReference type="SMART" id="SM00729">
    <property type="entry name" value="Elp3"/>
    <property type="match status" value="1"/>
</dbReference>
<comment type="subcellular location">
    <subcellularLocation>
        <location evidence="3">Cytoplasm</location>
    </subcellularLocation>
</comment>
<dbReference type="SFLD" id="SFLDS00029">
    <property type="entry name" value="Radical_SAM"/>
    <property type="match status" value="1"/>
</dbReference>
<dbReference type="PANTHER" id="PTHR13932">
    <property type="entry name" value="COPROPORPHYRINIGEN III OXIDASE"/>
    <property type="match status" value="1"/>
</dbReference>
<dbReference type="InterPro" id="IPR004559">
    <property type="entry name" value="HemW-like"/>
</dbReference>
<evidence type="ECO:0000313" key="5">
    <source>
        <dbReference type="EMBL" id="TCT27035.1"/>
    </source>
</evidence>
<dbReference type="SFLD" id="SFLDG01065">
    <property type="entry name" value="anaerobic_coproporphyrinogen-I"/>
    <property type="match status" value="1"/>
</dbReference>
<dbReference type="PANTHER" id="PTHR13932:SF5">
    <property type="entry name" value="RADICAL S-ADENOSYL METHIONINE DOMAIN-CONTAINING PROTEIN 1, MITOCHONDRIAL"/>
    <property type="match status" value="1"/>
</dbReference>
<evidence type="ECO:0000256" key="3">
    <source>
        <dbReference type="RuleBase" id="RU364116"/>
    </source>
</evidence>
<comment type="caution">
    <text evidence="5">The sequence shown here is derived from an EMBL/GenBank/DDBJ whole genome shotgun (WGS) entry which is preliminary data.</text>
</comment>
<dbReference type="NCBIfam" id="TIGR00539">
    <property type="entry name" value="hemN_rel"/>
    <property type="match status" value="1"/>
</dbReference>
<keyword evidence="3" id="KW-0963">Cytoplasm</keyword>
<dbReference type="GO" id="GO:0004109">
    <property type="term" value="F:coproporphyrinogen oxidase activity"/>
    <property type="evidence" value="ECO:0007669"/>
    <property type="project" value="InterPro"/>
</dbReference>
<protein>
    <recommendedName>
        <fullName evidence="2 3">Heme chaperone HemW</fullName>
    </recommendedName>
</protein>
<keyword evidence="3" id="KW-0143">Chaperone</keyword>
<dbReference type="AlphaFoldDB" id="A0A4R3NED3"/>
<proteinExistence type="inferred from homology"/>
<dbReference type="PROSITE" id="PS51918">
    <property type="entry name" value="RADICAL_SAM"/>
    <property type="match status" value="1"/>
</dbReference>
<comment type="function">
    <text evidence="3">Probably acts as a heme chaperone, transferring heme to an unknown acceptor. Binds one molecule of heme per monomer, possibly covalently. Binds 1 [4Fe-4S] cluster. The cluster is coordinated with 3 cysteines and an exchangeable S-adenosyl-L-methionine.</text>
</comment>
<dbReference type="GO" id="GO:0046872">
    <property type="term" value="F:metal ion binding"/>
    <property type="evidence" value="ECO:0007669"/>
    <property type="project" value="UniProtKB-UniRule"/>
</dbReference>
<dbReference type="SFLD" id="SFLDG01082">
    <property type="entry name" value="B12-binding_domain_containing"/>
    <property type="match status" value="1"/>
</dbReference>
<dbReference type="SUPFAM" id="SSF102114">
    <property type="entry name" value="Radical SAM enzymes"/>
    <property type="match status" value="1"/>
</dbReference>
<evidence type="ECO:0000256" key="1">
    <source>
        <dbReference type="ARBA" id="ARBA00006100"/>
    </source>
</evidence>
<keyword evidence="3" id="KW-0479">Metal-binding</keyword>
<dbReference type="GO" id="GO:0051539">
    <property type="term" value="F:4 iron, 4 sulfur cluster binding"/>
    <property type="evidence" value="ECO:0007669"/>
    <property type="project" value="UniProtKB-UniRule"/>
</dbReference>
<keyword evidence="3" id="KW-0411">Iron-sulfur</keyword>
<dbReference type="InterPro" id="IPR034505">
    <property type="entry name" value="Coproporphyrinogen-III_oxidase"/>
</dbReference>
<feature type="domain" description="Radical SAM core" evidence="4">
    <location>
        <begin position="1"/>
        <end position="230"/>
    </location>
</feature>
<dbReference type="GO" id="GO:0005737">
    <property type="term" value="C:cytoplasm"/>
    <property type="evidence" value="ECO:0007669"/>
    <property type="project" value="UniProtKB-SubCell"/>
</dbReference>
<gene>
    <name evidence="5" type="ORF">EDD68_101401</name>
</gene>
<keyword evidence="3" id="KW-0004">4Fe-4S</keyword>
<dbReference type="InterPro" id="IPR058240">
    <property type="entry name" value="rSAM_sf"/>
</dbReference>
<reference evidence="5 6" key="1">
    <citation type="submission" date="2019-03" db="EMBL/GenBank/DDBJ databases">
        <title>Genomic Encyclopedia of Type Strains, Phase IV (KMG-IV): sequencing the most valuable type-strain genomes for metagenomic binning, comparative biology and taxonomic classification.</title>
        <authorList>
            <person name="Goeker M."/>
        </authorList>
    </citation>
    <scope>NUCLEOTIDE SEQUENCE [LARGE SCALE GENOMIC DNA]</scope>
    <source>
        <strain evidence="5 6">DSM 25894</strain>
    </source>
</reference>